<organism evidence="2 3">
    <name type="scientific">Oleispira antarctica RB-8</name>
    <dbReference type="NCBI Taxonomy" id="698738"/>
    <lineage>
        <taxon>Bacteria</taxon>
        <taxon>Pseudomonadati</taxon>
        <taxon>Pseudomonadota</taxon>
        <taxon>Gammaproteobacteria</taxon>
        <taxon>Oceanospirillales</taxon>
        <taxon>Oceanospirillaceae</taxon>
        <taxon>Oleispira</taxon>
    </lineage>
</organism>
<dbReference type="Pfam" id="PF10972">
    <property type="entry name" value="CsiV"/>
    <property type="match status" value="1"/>
</dbReference>
<name>R4YTE1_OLEAN</name>
<dbReference type="InterPro" id="IPR021241">
    <property type="entry name" value="CsiV"/>
</dbReference>
<dbReference type="OrthoDB" id="5566524at2"/>
<dbReference type="Proteomes" id="UP000032749">
    <property type="component" value="Chromosome"/>
</dbReference>
<protein>
    <submittedName>
        <fullName evidence="2">Uncharacterized protein</fullName>
    </submittedName>
</protein>
<feature type="signal peptide" evidence="1">
    <location>
        <begin position="1"/>
        <end position="29"/>
    </location>
</feature>
<keyword evidence="1" id="KW-0732">Signal</keyword>
<proteinExistence type="predicted"/>
<evidence type="ECO:0000256" key="1">
    <source>
        <dbReference type="SAM" id="SignalP"/>
    </source>
</evidence>
<evidence type="ECO:0000313" key="3">
    <source>
        <dbReference type="Proteomes" id="UP000032749"/>
    </source>
</evidence>
<dbReference type="EMBL" id="FO203512">
    <property type="protein sequence ID" value="CCK75719.1"/>
    <property type="molecule type" value="Genomic_DNA"/>
</dbReference>
<keyword evidence="3" id="KW-1185">Reference proteome</keyword>
<accession>R4YTE1</accession>
<dbReference type="STRING" id="698738.OLEAN_C15430"/>
<gene>
    <name evidence="2" type="ORF">OLEAN_C15430</name>
</gene>
<dbReference type="AlphaFoldDB" id="R4YTE1"/>
<dbReference type="HOGENOM" id="CLU_959206_0_0_6"/>
<sequence length="290" mass="33322">MNRLTFSSPFNTRLACLVFMLVISLPSFAEAPRWYEVELALISYQDDQKFDDENWSGILEAESSNILGSDDILVSDSALTMADPWAWLNWWNQDNNTEGLFNVQKGEPSNKQPPLEIPFKESGLAFERDVARFERAKELTIVWNKKWRQPIPDEKDALLNENQIHIDVKTALNTNAPKNSKTPLSEIEITGNLYLYRSRYLHLVSNLKVQHWQNLEDQHTLDQAINILPSNEEHKSSIATAKNSTPLTTITEIPLRAALIKQSRRMRSSELHYIDHPMLGILIRVMPLAE</sequence>
<dbReference type="KEGG" id="oai:OLEAN_C15430"/>
<feature type="chain" id="PRO_5004383484" evidence="1">
    <location>
        <begin position="30"/>
        <end position="290"/>
    </location>
</feature>
<evidence type="ECO:0000313" key="2">
    <source>
        <dbReference type="EMBL" id="CCK75719.1"/>
    </source>
</evidence>
<reference evidence="2 3" key="1">
    <citation type="journal article" date="2013" name="Nat. Commun.">
        <title>Genome sequence and functional genomic analysis of the oil-degrading bacterium Oleispira antarctica.</title>
        <authorList>
            <person name="Kube M."/>
            <person name="Chernikova T.N."/>
            <person name="Al-Ramahi Y."/>
            <person name="Beloqui A."/>
            <person name="Lopez-Cortez N."/>
            <person name="Guazzaroni M.E."/>
            <person name="Heipieper H.J."/>
            <person name="Klages S."/>
            <person name="Kotsyurbenko O.R."/>
            <person name="Langer I."/>
            <person name="Nechitaylo T.Y."/>
            <person name="Lunsdorf H."/>
            <person name="Fernandez M."/>
            <person name="Juarez S."/>
            <person name="Ciordia S."/>
            <person name="Singer A."/>
            <person name="Kagan O."/>
            <person name="Egorova O."/>
            <person name="Petit P.A."/>
            <person name="Stogios P."/>
            <person name="Kim Y."/>
            <person name="Tchigvintsev A."/>
            <person name="Flick R."/>
            <person name="Denaro R."/>
            <person name="Genovese M."/>
            <person name="Albar J.P."/>
            <person name="Reva O.N."/>
            <person name="Martinez-Gomariz M."/>
            <person name="Tran H."/>
            <person name="Ferrer M."/>
            <person name="Savchenko A."/>
            <person name="Yakunin A.F."/>
            <person name="Yakimov M.M."/>
            <person name="Golyshina O.V."/>
            <person name="Reinhardt R."/>
            <person name="Golyshin P.N."/>
        </authorList>
    </citation>
    <scope>NUCLEOTIDE SEQUENCE [LARGE SCALE GENOMIC DNA]</scope>
</reference>